<accession>A0A6C0ADQ8</accession>
<evidence type="ECO:0000313" key="1">
    <source>
        <dbReference type="EMBL" id="QHS77869.1"/>
    </source>
</evidence>
<name>A0A6C0ADQ8_9ZZZZ</name>
<proteinExistence type="predicted"/>
<protein>
    <submittedName>
        <fullName evidence="1">Uncharacterized protein</fullName>
    </submittedName>
</protein>
<sequence>MNITFSMCQIVQQNIIWDGVVNIYPKKIWSEILF</sequence>
<organism evidence="1">
    <name type="scientific">viral metagenome</name>
    <dbReference type="NCBI Taxonomy" id="1070528"/>
    <lineage>
        <taxon>unclassified sequences</taxon>
        <taxon>metagenomes</taxon>
        <taxon>organismal metagenomes</taxon>
    </lineage>
</organism>
<dbReference type="AlphaFoldDB" id="A0A6C0ADQ8"/>
<reference evidence="1" key="1">
    <citation type="journal article" date="2020" name="Nature">
        <title>Giant virus diversity and host interactions through global metagenomics.</title>
        <authorList>
            <person name="Schulz F."/>
            <person name="Roux S."/>
            <person name="Paez-Espino D."/>
            <person name="Jungbluth S."/>
            <person name="Walsh D.A."/>
            <person name="Denef V.J."/>
            <person name="McMahon K.D."/>
            <person name="Konstantinidis K.T."/>
            <person name="Eloe-Fadrosh E.A."/>
            <person name="Kyrpides N.C."/>
            <person name="Woyke T."/>
        </authorList>
    </citation>
    <scope>NUCLEOTIDE SEQUENCE</scope>
    <source>
        <strain evidence="1">GVMAG-S-1021933-23</strain>
    </source>
</reference>
<dbReference type="EMBL" id="MN740593">
    <property type="protein sequence ID" value="QHS77869.1"/>
    <property type="molecule type" value="Genomic_DNA"/>
</dbReference>